<dbReference type="InterPro" id="IPR013783">
    <property type="entry name" value="Ig-like_fold"/>
</dbReference>
<feature type="region of interest" description="Disordered" evidence="2">
    <location>
        <begin position="1"/>
        <end position="170"/>
    </location>
</feature>
<dbReference type="Pfam" id="PF07654">
    <property type="entry name" value="C1-set"/>
    <property type="match status" value="1"/>
</dbReference>
<dbReference type="PROSITE" id="PS50835">
    <property type="entry name" value="IG_LIKE"/>
    <property type="match status" value="1"/>
</dbReference>
<dbReference type="PANTHER" id="PTHR23411">
    <property type="entry name" value="TAPASIN"/>
    <property type="match status" value="1"/>
</dbReference>
<proteinExistence type="predicted"/>
<protein>
    <recommendedName>
        <fullName evidence="3">Ig-like domain-containing protein</fullName>
    </recommendedName>
</protein>
<dbReference type="SUPFAM" id="SSF48726">
    <property type="entry name" value="Immunoglobulin"/>
    <property type="match status" value="1"/>
</dbReference>
<dbReference type="FunFam" id="2.60.40.10:FF:001774">
    <property type="entry name" value="Uncharacterized LOC100216153"/>
    <property type="match status" value="1"/>
</dbReference>
<evidence type="ECO:0000313" key="4">
    <source>
        <dbReference type="EMBL" id="OCA17162.1"/>
    </source>
</evidence>
<reference evidence="4" key="1">
    <citation type="submission" date="2009-11" db="EMBL/GenBank/DDBJ databases">
        <authorList>
            <consortium name="US DOE Joint Genome Institute (JGI-PGF)"/>
            <person name="Ottilar R."/>
            <person name="Schmutz J."/>
            <person name="Salamov A."/>
            <person name="Cheng J.F."/>
            <person name="Lucas S."/>
            <person name="Pitluck S."/>
            <person name="Gundlach H."/>
            <person name="Guo Y."/>
            <person name="Haberer G."/>
            <person name="Nasrallah J."/>
            <person name="Mayer K.F.X."/>
            <person name="van de Peer Y."/>
            <person name="Weigel D."/>
            <person name="Grigoriev I.V."/>
        </authorList>
    </citation>
    <scope>NUCLEOTIDE SEQUENCE</scope>
    <source>
        <strain evidence="4">Nigerian</strain>
    </source>
</reference>
<keyword evidence="1" id="KW-0393">Immunoglobulin domain</keyword>
<sequence length="416" mass="46324">MENPESKEFTLKDLGPESHPIVLPQQETDGKHQTVLTSQPETDGKPRPVLTSQPETDGKPQPVLTSQPETDGKPQPVLTSQQETDGKHHPVVIPQPETNGEPWPVFIPQPETDGKPQPVVIPQPETDGKPQPVLIPQPETDGKPQPVLIPQPGTDGESWPEEERKKARPQMPRPVNITLCCDSGEALFSLKLLSFYPKEIQTEWHLITGKSKIKLHSAPSFTQNPDLTWNIESNSKVSGNNLKDPKCKVSVTWKHETMEGPETREISVPDFPWAPELGEILSPRLVPGKEATLQCKISGCHPGALTVSWYRRDEENQEGVPVSPGEKYKTPRLREDYKNFSCTATLSFIPSPLTDNGVEFICMVGHPTLERRVWRGTGPLRVQEQRNEAPTAELGPTNPTMEAEPEPNREELMDTT</sequence>
<dbReference type="InterPro" id="IPR007110">
    <property type="entry name" value="Ig-like_dom"/>
</dbReference>
<dbReference type="InterPro" id="IPR050380">
    <property type="entry name" value="Immune_Resp_Modulators"/>
</dbReference>
<dbReference type="InterPro" id="IPR036179">
    <property type="entry name" value="Ig-like_dom_sf"/>
</dbReference>
<name>A0A1B8Y2K5_XENTR</name>
<reference evidence="4" key="3">
    <citation type="submission" date="2016-05" db="EMBL/GenBank/DDBJ databases">
        <title>WGS assembly of Xenopus tropicalis.</title>
        <authorList>
            <person name="Sessions A."/>
            <person name="Jenkins J."/>
            <person name="Mitros T."/>
            <person name="Lyons J.T."/>
            <person name="Dichmann D.S."/>
            <person name="Robert J."/>
            <person name="Harland R.M."/>
            <person name="Rokhsar D.S."/>
        </authorList>
    </citation>
    <scope>NUCLEOTIDE SEQUENCE</scope>
    <source>
        <strain evidence="4">Nigerian</strain>
    </source>
</reference>
<evidence type="ECO:0000259" key="3">
    <source>
        <dbReference type="PROSITE" id="PS50835"/>
    </source>
</evidence>
<dbReference type="EMBL" id="KV460521">
    <property type="protein sequence ID" value="OCA17162.1"/>
    <property type="molecule type" value="Genomic_DNA"/>
</dbReference>
<dbReference type="Gene3D" id="2.60.40.10">
    <property type="entry name" value="Immunoglobulins"/>
    <property type="match status" value="2"/>
</dbReference>
<evidence type="ECO:0000256" key="1">
    <source>
        <dbReference type="ARBA" id="ARBA00023319"/>
    </source>
</evidence>
<evidence type="ECO:0000256" key="2">
    <source>
        <dbReference type="SAM" id="MobiDB-lite"/>
    </source>
</evidence>
<reference evidence="4" key="2">
    <citation type="journal article" date="2010" name="Science">
        <title>The genome of the Western clawed frog Xenopus tropicalis.</title>
        <authorList>
            <person name="Hellsten U."/>
            <person name="Harland R.M."/>
            <person name="Gilchrist M.J."/>
            <person name="Hendrix D."/>
            <person name="Jurka J."/>
            <person name="Kapitonov V."/>
            <person name="Ovcharenko I."/>
            <person name="Putnam N.H."/>
            <person name="Shu S."/>
            <person name="Taher L."/>
            <person name="Blitz I.L."/>
            <person name="Blumberg B."/>
            <person name="Dichmann D.S."/>
            <person name="Dubchak I."/>
            <person name="Amaya E."/>
            <person name="Detter J.C."/>
            <person name="Fletcher R."/>
            <person name="Gerhard D.S."/>
            <person name="Goodstein D."/>
            <person name="Graves T."/>
            <person name="Grigoriev I.V."/>
            <person name="Grimwood J."/>
            <person name="Kawashima T."/>
            <person name="Lindquist E."/>
            <person name="Lucas S.M."/>
            <person name="Mead P.E."/>
            <person name="Mitros T."/>
            <person name="Ogino H."/>
            <person name="Ohta Y."/>
            <person name="Poliakov A.V."/>
            <person name="Pollet N."/>
            <person name="Robert J."/>
            <person name="Salamov A."/>
            <person name="Sater A.K."/>
            <person name="Schmutz J."/>
            <person name="Terry A."/>
            <person name="Vize P.D."/>
            <person name="Warren W.C."/>
            <person name="Wells D."/>
            <person name="Wills A."/>
            <person name="Wilson R.K."/>
            <person name="Zimmerman L.B."/>
            <person name="Zorn A.M."/>
            <person name="Grainger R."/>
            <person name="Grammer T."/>
            <person name="Khokha M.K."/>
            <person name="Richardson P.M."/>
            <person name="Rokhsar D.S."/>
        </authorList>
    </citation>
    <scope>NUCLEOTIDE SEQUENCE [LARGE SCALE GENOMIC DNA]</scope>
    <source>
        <strain evidence="4">Nigerian</strain>
    </source>
</reference>
<dbReference type="AlphaFoldDB" id="A0A1B8Y2K5"/>
<feature type="region of interest" description="Disordered" evidence="2">
    <location>
        <begin position="377"/>
        <end position="416"/>
    </location>
</feature>
<organism evidence="4">
    <name type="scientific">Xenopus tropicalis</name>
    <name type="common">Western clawed frog</name>
    <name type="synonym">Silurana tropicalis</name>
    <dbReference type="NCBI Taxonomy" id="8364"/>
    <lineage>
        <taxon>Eukaryota</taxon>
        <taxon>Metazoa</taxon>
        <taxon>Chordata</taxon>
        <taxon>Craniata</taxon>
        <taxon>Vertebrata</taxon>
        <taxon>Euteleostomi</taxon>
        <taxon>Amphibia</taxon>
        <taxon>Batrachia</taxon>
        <taxon>Anura</taxon>
        <taxon>Pipoidea</taxon>
        <taxon>Pipidae</taxon>
        <taxon>Xenopodinae</taxon>
        <taxon>Xenopus</taxon>
        <taxon>Silurana</taxon>
    </lineage>
</organism>
<feature type="compositionally biased region" description="Basic and acidic residues" evidence="2">
    <location>
        <begin position="406"/>
        <end position="416"/>
    </location>
</feature>
<accession>A0A1B8Y2K5</accession>
<feature type="compositionally biased region" description="Basic and acidic residues" evidence="2">
    <location>
        <begin position="1"/>
        <end position="16"/>
    </location>
</feature>
<dbReference type="InterPro" id="IPR003597">
    <property type="entry name" value="Ig_C1-set"/>
</dbReference>
<gene>
    <name evidence="4" type="ORF">XENTR_v90027420mg</name>
</gene>
<feature type="domain" description="Ig-like" evidence="3">
    <location>
        <begin position="275"/>
        <end position="354"/>
    </location>
</feature>